<reference evidence="2 3" key="1">
    <citation type="journal article" date="2019" name="Int. J. Syst. Evol. Microbiol.">
        <title>The Global Catalogue of Microorganisms (GCM) 10K type strain sequencing project: providing services to taxonomists for standard genome sequencing and annotation.</title>
        <authorList>
            <consortium name="The Broad Institute Genomics Platform"/>
            <consortium name="The Broad Institute Genome Sequencing Center for Infectious Disease"/>
            <person name="Wu L."/>
            <person name="Ma J."/>
        </authorList>
    </citation>
    <scope>NUCLEOTIDE SEQUENCE [LARGE SCALE GENOMIC DNA]</scope>
    <source>
        <strain evidence="2 3">JCM 14322</strain>
    </source>
</reference>
<organism evidence="2 3">
    <name type="scientific">Agromyces neolithicus</name>
    <dbReference type="NCBI Taxonomy" id="269420"/>
    <lineage>
        <taxon>Bacteria</taxon>
        <taxon>Bacillati</taxon>
        <taxon>Actinomycetota</taxon>
        <taxon>Actinomycetes</taxon>
        <taxon>Micrococcales</taxon>
        <taxon>Microbacteriaceae</taxon>
        <taxon>Agromyces</taxon>
    </lineage>
</organism>
<dbReference type="Proteomes" id="UP001500002">
    <property type="component" value="Unassembled WGS sequence"/>
</dbReference>
<evidence type="ECO:0000313" key="2">
    <source>
        <dbReference type="EMBL" id="GAA1801272.1"/>
    </source>
</evidence>
<accession>A0ABN2LWH4</accession>
<name>A0ABN2LWH4_9MICO</name>
<gene>
    <name evidence="2" type="ORF">GCM10009749_06710</name>
</gene>
<keyword evidence="1" id="KW-1133">Transmembrane helix</keyword>
<feature type="transmembrane region" description="Helical" evidence="1">
    <location>
        <begin position="50"/>
        <end position="72"/>
    </location>
</feature>
<proteinExistence type="predicted"/>
<keyword evidence="3" id="KW-1185">Reference proteome</keyword>
<feature type="transmembrane region" description="Helical" evidence="1">
    <location>
        <begin position="170"/>
        <end position="194"/>
    </location>
</feature>
<feature type="transmembrane region" description="Helical" evidence="1">
    <location>
        <begin position="78"/>
        <end position="101"/>
    </location>
</feature>
<keyword evidence="1" id="KW-0812">Transmembrane</keyword>
<feature type="transmembrane region" description="Helical" evidence="1">
    <location>
        <begin position="137"/>
        <end position="158"/>
    </location>
</feature>
<evidence type="ECO:0000256" key="1">
    <source>
        <dbReference type="SAM" id="Phobius"/>
    </source>
</evidence>
<evidence type="ECO:0000313" key="3">
    <source>
        <dbReference type="Proteomes" id="UP001500002"/>
    </source>
</evidence>
<evidence type="ECO:0008006" key="4">
    <source>
        <dbReference type="Google" id="ProtNLM"/>
    </source>
</evidence>
<comment type="caution">
    <text evidence="2">The sequence shown here is derived from an EMBL/GenBank/DDBJ whole genome shotgun (WGS) entry which is preliminary data.</text>
</comment>
<feature type="transmembrane region" description="Helical" evidence="1">
    <location>
        <begin position="17"/>
        <end position="38"/>
    </location>
</feature>
<protein>
    <recommendedName>
        <fullName evidence="4">DUF3159 domain-containing protein</fullName>
    </recommendedName>
</protein>
<sequence>MGRRLFTMHRVTEFNPILWAILAVEVAFWVALAVGLTTRYVLRMPRASRIILLCVPLLDLVLIALTAVDLAGGAEPDFVHALAVIYLGFTIGFGHATIAWADRWFAYRFAGAPRPPKPPKSGPEYVRRMWAEWRRVLVAWAIALPGLFGLGWVAGAGLPADWDAMWADPLWAMAARLTAIAAIWFAAGPVYAMLFRWEDEGEPAGASPQRQEA</sequence>
<dbReference type="EMBL" id="BAAANJ010000002">
    <property type="protein sequence ID" value="GAA1801272.1"/>
    <property type="molecule type" value="Genomic_DNA"/>
</dbReference>
<keyword evidence="1" id="KW-0472">Membrane</keyword>